<name>A0AAV4VPA1_9ARAC</name>
<comment type="subcellular location">
    <subcellularLocation>
        <location evidence="1">Secreted</location>
    </subcellularLocation>
</comment>
<gene>
    <name evidence="6" type="primary">AVEN_148349_1</name>
    <name evidence="6" type="ORF">CDAR_65011</name>
</gene>
<dbReference type="Gene3D" id="2.10.80.10">
    <property type="entry name" value="Lipase, subunit A"/>
    <property type="match status" value="1"/>
</dbReference>
<dbReference type="Pfam" id="PF06607">
    <property type="entry name" value="Prokineticin"/>
    <property type="match status" value="1"/>
</dbReference>
<feature type="chain" id="PRO_5043977529" evidence="4">
    <location>
        <begin position="22"/>
        <end position="155"/>
    </location>
</feature>
<dbReference type="GO" id="GO:0005576">
    <property type="term" value="C:extracellular region"/>
    <property type="evidence" value="ECO:0007669"/>
    <property type="project" value="UniProtKB-SubCell"/>
</dbReference>
<reference evidence="6 7" key="1">
    <citation type="submission" date="2021-06" db="EMBL/GenBank/DDBJ databases">
        <title>Caerostris darwini draft genome.</title>
        <authorList>
            <person name="Kono N."/>
            <person name="Arakawa K."/>
        </authorList>
    </citation>
    <scope>NUCLEOTIDE SEQUENCE [LARGE SCALE GENOMIC DNA]</scope>
</reference>
<protein>
    <submittedName>
        <fullName evidence="6">Prokineticin domain-containing protein</fullName>
    </submittedName>
</protein>
<keyword evidence="4" id="KW-0732">Signal</keyword>
<dbReference type="Proteomes" id="UP001054837">
    <property type="component" value="Unassembled WGS sequence"/>
</dbReference>
<organism evidence="6 7">
    <name type="scientific">Caerostris darwini</name>
    <dbReference type="NCBI Taxonomy" id="1538125"/>
    <lineage>
        <taxon>Eukaryota</taxon>
        <taxon>Metazoa</taxon>
        <taxon>Ecdysozoa</taxon>
        <taxon>Arthropoda</taxon>
        <taxon>Chelicerata</taxon>
        <taxon>Arachnida</taxon>
        <taxon>Araneae</taxon>
        <taxon>Araneomorphae</taxon>
        <taxon>Entelegynae</taxon>
        <taxon>Araneoidea</taxon>
        <taxon>Araneidae</taxon>
        <taxon>Caerostris</taxon>
    </lineage>
</organism>
<sequence>MFQKLVFEILLLVFAIGFTTSLRQCNVQEDCELTECCAKRIFKDEAYCVPYRQLNEICLDGGLDEVLYDNKYDITCPCKPGLTCRKIAISDNRGGFNYAGNPRCRNLTADREEAKRRTQYRYNSYAGAGGNPAYTYNSQGYGNGIASANAYGRRR</sequence>
<evidence type="ECO:0000256" key="4">
    <source>
        <dbReference type="SAM" id="SignalP"/>
    </source>
</evidence>
<evidence type="ECO:0000259" key="5">
    <source>
        <dbReference type="Pfam" id="PF06607"/>
    </source>
</evidence>
<evidence type="ECO:0000313" key="6">
    <source>
        <dbReference type="EMBL" id="GIY72276.1"/>
    </source>
</evidence>
<evidence type="ECO:0000313" key="7">
    <source>
        <dbReference type="Proteomes" id="UP001054837"/>
    </source>
</evidence>
<proteinExistence type="predicted"/>
<comment type="caution">
    <text evidence="6">The sequence shown here is derived from an EMBL/GenBank/DDBJ whole genome shotgun (WGS) entry which is preliminary data.</text>
</comment>
<evidence type="ECO:0000256" key="2">
    <source>
        <dbReference type="ARBA" id="ARBA00022525"/>
    </source>
</evidence>
<accession>A0AAV4VPA1</accession>
<evidence type="ECO:0000256" key="1">
    <source>
        <dbReference type="ARBA" id="ARBA00004613"/>
    </source>
</evidence>
<dbReference type="EMBL" id="BPLQ01013474">
    <property type="protein sequence ID" value="GIY72276.1"/>
    <property type="molecule type" value="Genomic_DNA"/>
</dbReference>
<keyword evidence="7" id="KW-1185">Reference proteome</keyword>
<dbReference type="AlphaFoldDB" id="A0AAV4VPA1"/>
<evidence type="ECO:0000256" key="3">
    <source>
        <dbReference type="ARBA" id="ARBA00023157"/>
    </source>
</evidence>
<feature type="signal peptide" evidence="4">
    <location>
        <begin position="1"/>
        <end position="21"/>
    </location>
</feature>
<keyword evidence="2" id="KW-0964">Secreted</keyword>
<dbReference type="InterPro" id="IPR023569">
    <property type="entry name" value="Prokineticin_domain"/>
</dbReference>
<feature type="domain" description="Prokineticin" evidence="5">
    <location>
        <begin position="6"/>
        <end position="89"/>
    </location>
</feature>
<keyword evidence="3" id="KW-1015">Disulfide bond</keyword>